<evidence type="ECO:0000313" key="3">
    <source>
        <dbReference type="Proteomes" id="UP001293254"/>
    </source>
</evidence>
<comment type="caution">
    <text evidence="2">The sequence shown here is derived from an EMBL/GenBank/DDBJ whole genome shotgun (WGS) entry which is preliminary data.</text>
</comment>
<feature type="region of interest" description="Disordered" evidence="1">
    <location>
        <begin position="154"/>
        <end position="206"/>
    </location>
</feature>
<name>A0AAE1XIS6_9LAMI</name>
<feature type="compositionally biased region" description="Polar residues" evidence="1">
    <location>
        <begin position="186"/>
        <end position="196"/>
    </location>
</feature>
<keyword evidence="3" id="KW-1185">Reference proteome</keyword>
<evidence type="ECO:0000256" key="1">
    <source>
        <dbReference type="SAM" id="MobiDB-lite"/>
    </source>
</evidence>
<feature type="compositionally biased region" description="Basic and acidic residues" evidence="1">
    <location>
        <begin position="79"/>
        <end position="89"/>
    </location>
</feature>
<sequence length="206" mass="23108">MFTEERIQYQDDFFLRKCSKYLRNSGISCPTTDILTDKINSRRRKAMRRCLGAEASKGNKQGMSALARKPFRVRSGSHSTDKERSDEGSRQPLNSSQEILEEMVTDQNNLDVTERKNQIEKNEITNPMTTAILPTSFNVLSYDSLTSRNATDSMELLVDPPQSSDPLEVETELAEAEPEPTEEGKSNPSHALSSLAASFRKQLASN</sequence>
<feature type="region of interest" description="Disordered" evidence="1">
    <location>
        <begin position="52"/>
        <end position="96"/>
    </location>
</feature>
<reference evidence="2" key="1">
    <citation type="submission" date="2020-06" db="EMBL/GenBank/DDBJ databases">
        <authorList>
            <person name="Li T."/>
            <person name="Hu X."/>
            <person name="Zhang T."/>
            <person name="Song X."/>
            <person name="Zhang H."/>
            <person name="Dai N."/>
            <person name="Sheng W."/>
            <person name="Hou X."/>
            <person name="Wei L."/>
        </authorList>
    </citation>
    <scope>NUCLEOTIDE SEQUENCE</scope>
    <source>
        <strain evidence="2">3651</strain>
        <tissue evidence="2">Leaf</tissue>
    </source>
</reference>
<feature type="compositionally biased region" description="Acidic residues" evidence="1">
    <location>
        <begin position="167"/>
        <end position="181"/>
    </location>
</feature>
<proteinExistence type="predicted"/>
<dbReference type="Proteomes" id="UP001293254">
    <property type="component" value="Unassembled WGS sequence"/>
</dbReference>
<accession>A0AAE1XIS6</accession>
<evidence type="ECO:0000313" key="2">
    <source>
        <dbReference type="EMBL" id="KAK4412216.1"/>
    </source>
</evidence>
<dbReference type="EMBL" id="JACGWO010000019">
    <property type="protein sequence ID" value="KAK4412216.1"/>
    <property type="molecule type" value="Genomic_DNA"/>
</dbReference>
<dbReference type="AlphaFoldDB" id="A0AAE1XIS6"/>
<organism evidence="2 3">
    <name type="scientific">Sesamum alatum</name>
    <dbReference type="NCBI Taxonomy" id="300844"/>
    <lineage>
        <taxon>Eukaryota</taxon>
        <taxon>Viridiplantae</taxon>
        <taxon>Streptophyta</taxon>
        <taxon>Embryophyta</taxon>
        <taxon>Tracheophyta</taxon>
        <taxon>Spermatophyta</taxon>
        <taxon>Magnoliopsida</taxon>
        <taxon>eudicotyledons</taxon>
        <taxon>Gunneridae</taxon>
        <taxon>Pentapetalae</taxon>
        <taxon>asterids</taxon>
        <taxon>lamiids</taxon>
        <taxon>Lamiales</taxon>
        <taxon>Pedaliaceae</taxon>
        <taxon>Sesamum</taxon>
    </lineage>
</organism>
<protein>
    <submittedName>
        <fullName evidence="2">Uncharacterized protein</fullName>
    </submittedName>
</protein>
<gene>
    <name evidence="2" type="ORF">Salat_2967500</name>
</gene>
<reference evidence="2" key="2">
    <citation type="journal article" date="2024" name="Plant">
        <title>Genomic evolution and insights into agronomic trait innovations of Sesamum species.</title>
        <authorList>
            <person name="Miao H."/>
            <person name="Wang L."/>
            <person name="Qu L."/>
            <person name="Liu H."/>
            <person name="Sun Y."/>
            <person name="Le M."/>
            <person name="Wang Q."/>
            <person name="Wei S."/>
            <person name="Zheng Y."/>
            <person name="Lin W."/>
            <person name="Duan Y."/>
            <person name="Cao H."/>
            <person name="Xiong S."/>
            <person name="Wang X."/>
            <person name="Wei L."/>
            <person name="Li C."/>
            <person name="Ma Q."/>
            <person name="Ju M."/>
            <person name="Zhao R."/>
            <person name="Li G."/>
            <person name="Mu C."/>
            <person name="Tian Q."/>
            <person name="Mei H."/>
            <person name="Zhang T."/>
            <person name="Gao T."/>
            <person name="Zhang H."/>
        </authorList>
    </citation>
    <scope>NUCLEOTIDE SEQUENCE</scope>
    <source>
        <strain evidence="2">3651</strain>
    </source>
</reference>